<accession>A0A4V6NG94</accession>
<name>A0A4V6NG94_9FIRM</name>
<dbReference type="PROSITE" id="PS00211">
    <property type="entry name" value="ABC_TRANSPORTER_1"/>
    <property type="match status" value="1"/>
</dbReference>
<evidence type="ECO:0000256" key="4">
    <source>
        <dbReference type="ARBA" id="ARBA00022840"/>
    </source>
</evidence>
<keyword evidence="2" id="KW-0813">Transport</keyword>
<feature type="domain" description="ABC transporter" evidence="5">
    <location>
        <begin position="17"/>
        <end position="245"/>
    </location>
</feature>
<evidence type="ECO:0000259" key="5">
    <source>
        <dbReference type="PROSITE" id="PS50893"/>
    </source>
</evidence>
<evidence type="ECO:0000313" key="6">
    <source>
        <dbReference type="EMBL" id="TCL35567.1"/>
    </source>
</evidence>
<evidence type="ECO:0000256" key="1">
    <source>
        <dbReference type="ARBA" id="ARBA00005417"/>
    </source>
</evidence>
<dbReference type="SMART" id="SM00382">
    <property type="entry name" value="AAA"/>
    <property type="match status" value="1"/>
</dbReference>
<dbReference type="InterPro" id="IPR017871">
    <property type="entry name" value="ABC_transporter-like_CS"/>
</dbReference>
<evidence type="ECO:0000313" key="7">
    <source>
        <dbReference type="Proteomes" id="UP000295063"/>
    </source>
</evidence>
<dbReference type="InterPro" id="IPR027417">
    <property type="entry name" value="P-loop_NTPase"/>
</dbReference>
<dbReference type="GO" id="GO:0016887">
    <property type="term" value="F:ATP hydrolysis activity"/>
    <property type="evidence" value="ECO:0007669"/>
    <property type="project" value="InterPro"/>
</dbReference>
<comment type="similarity">
    <text evidence="1">Belongs to the ABC transporter superfamily.</text>
</comment>
<dbReference type="Gene3D" id="3.40.50.300">
    <property type="entry name" value="P-loop containing nucleotide triphosphate hydrolases"/>
    <property type="match status" value="1"/>
</dbReference>
<comment type="caution">
    <text evidence="6">The sequence shown here is derived from an EMBL/GenBank/DDBJ whole genome shotgun (WGS) entry which is preliminary data.</text>
</comment>
<dbReference type="Proteomes" id="UP000295063">
    <property type="component" value="Unassembled WGS sequence"/>
</dbReference>
<keyword evidence="4 6" id="KW-0067">ATP-binding</keyword>
<reference evidence="6 7" key="1">
    <citation type="submission" date="2019-03" db="EMBL/GenBank/DDBJ databases">
        <title>Genomic Encyclopedia of Type Strains, Phase IV (KMG-IV): sequencing the most valuable type-strain genomes for metagenomic binning, comparative biology and taxonomic classification.</title>
        <authorList>
            <person name="Goeker M."/>
        </authorList>
    </citation>
    <scope>NUCLEOTIDE SEQUENCE [LARGE SCALE GENOMIC DNA]</scope>
    <source>
        <strain evidence="6 7">DSM 15969</strain>
    </source>
</reference>
<dbReference type="GO" id="GO:0005524">
    <property type="term" value="F:ATP binding"/>
    <property type="evidence" value="ECO:0007669"/>
    <property type="project" value="UniProtKB-KW"/>
</dbReference>
<sequence length="259" mass="28362">MQETLKKSFAAEPSYALSLSGVTKRYREHMLLDNICLHVDAGQIFGLLGPNGAGKTTLMKIVAGLVRPTAGTVSIFGIDAAGKTQELRRLVGIVPQDSNLERELTVTEALTVYGRLFGLDSLWERVEETIAAFSLQGMRDKRVGRLSGGMMRRVLIARALLPKPQLLLLDEPTVGLDPDVRQEIWQIIQDLAAAGKTMLLTTHYMEEAARLCAHIALLKAGRLALVATPEEIQRRYGGDASNEEALEALFIQLAKGEIN</sequence>
<dbReference type="RefSeq" id="WP_243650585.1">
    <property type="nucleotide sequence ID" value="NZ_SLUI01000011.1"/>
</dbReference>
<keyword evidence="7" id="KW-1185">Reference proteome</keyword>
<dbReference type="AlphaFoldDB" id="A0A4V6NG94"/>
<keyword evidence="3" id="KW-0547">Nucleotide-binding</keyword>
<organism evidence="6 7">
    <name type="scientific">Anaerospora hongkongensis</name>
    <dbReference type="NCBI Taxonomy" id="244830"/>
    <lineage>
        <taxon>Bacteria</taxon>
        <taxon>Bacillati</taxon>
        <taxon>Bacillota</taxon>
        <taxon>Negativicutes</taxon>
        <taxon>Selenomonadales</taxon>
        <taxon>Sporomusaceae</taxon>
        <taxon>Anaerospora</taxon>
    </lineage>
</organism>
<dbReference type="PROSITE" id="PS50893">
    <property type="entry name" value="ABC_TRANSPORTER_2"/>
    <property type="match status" value="1"/>
</dbReference>
<dbReference type="EMBL" id="SLUI01000011">
    <property type="protein sequence ID" value="TCL35567.1"/>
    <property type="molecule type" value="Genomic_DNA"/>
</dbReference>
<evidence type="ECO:0000256" key="3">
    <source>
        <dbReference type="ARBA" id="ARBA00022741"/>
    </source>
</evidence>
<proteinExistence type="inferred from homology"/>
<protein>
    <submittedName>
        <fullName evidence="6">ABC-2 type transport system ATP-binding protein</fullName>
    </submittedName>
</protein>
<dbReference type="SUPFAM" id="SSF52540">
    <property type="entry name" value="P-loop containing nucleoside triphosphate hydrolases"/>
    <property type="match status" value="1"/>
</dbReference>
<gene>
    <name evidence="6" type="ORF">EV210_11130</name>
</gene>
<dbReference type="Pfam" id="PF00005">
    <property type="entry name" value="ABC_tran"/>
    <property type="match status" value="1"/>
</dbReference>
<dbReference type="InterPro" id="IPR050763">
    <property type="entry name" value="ABC_transporter_ATP-binding"/>
</dbReference>
<dbReference type="PANTHER" id="PTHR42711">
    <property type="entry name" value="ABC TRANSPORTER ATP-BINDING PROTEIN"/>
    <property type="match status" value="1"/>
</dbReference>
<dbReference type="InterPro" id="IPR003439">
    <property type="entry name" value="ABC_transporter-like_ATP-bd"/>
</dbReference>
<dbReference type="InterPro" id="IPR003593">
    <property type="entry name" value="AAA+_ATPase"/>
</dbReference>
<evidence type="ECO:0000256" key="2">
    <source>
        <dbReference type="ARBA" id="ARBA00022448"/>
    </source>
</evidence>
<dbReference type="PANTHER" id="PTHR42711:SF5">
    <property type="entry name" value="ABC TRANSPORTER ATP-BINDING PROTEIN NATA"/>
    <property type="match status" value="1"/>
</dbReference>